<reference evidence="2" key="1">
    <citation type="journal article" date="2019" name="Int. J. Syst. Evol. Microbiol.">
        <title>The Global Catalogue of Microorganisms (GCM) 10K type strain sequencing project: providing services to taxonomists for standard genome sequencing and annotation.</title>
        <authorList>
            <consortium name="The Broad Institute Genomics Platform"/>
            <consortium name="The Broad Institute Genome Sequencing Center for Infectious Disease"/>
            <person name="Wu L."/>
            <person name="Ma J."/>
        </authorList>
    </citation>
    <scope>NUCLEOTIDE SEQUENCE [LARGE SCALE GENOMIC DNA]</scope>
    <source>
        <strain evidence="2">CGMCC 1.15339</strain>
    </source>
</reference>
<dbReference type="RefSeq" id="WP_188740488.1">
    <property type="nucleotide sequence ID" value="NZ_BMII01000032.1"/>
</dbReference>
<sequence length="314" mass="35031">MPFSDNPIAAKPNNIQPYQKVTIIGNGQGEWQPAEIGHTFVFNATQHQADNVINICNGPYAESSHAFAVSNSPDNSQLVALLTQVADTLNRQLNCWPSSGLVTSFLMTIVASQVSVQRMSLMPTLSRASSLAANEYLPCMVHNWLGERRLALGLQLTNPHIYWPELFIDQASIPAELDTQSEQPDINPFEVLLSDYIRRKNSDVKPTYYVGTSQALALQVTCERPAQPDLQYALLAALSNLPSVHWLSYATQDDLITAEALFYNEHPQTQASYWYLVDYQASQFLDNIRHHLAYCQQVLALTAKSTTENDSKLS</sequence>
<proteinExistence type="predicted"/>
<keyword evidence="2" id="KW-1185">Reference proteome</keyword>
<dbReference type="EMBL" id="BMII01000032">
    <property type="protein sequence ID" value="GGB70304.1"/>
    <property type="molecule type" value="Genomic_DNA"/>
</dbReference>
<name>A0ABQ1JLV2_9GAMM</name>
<organism evidence="1 2">
    <name type="scientific">Shewanella inventionis</name>
    <dbReference type="NCBI Taxonomy" id="1738770"/>
    <lineage>
        <taxon>Bacteria</taxon>
        <taxon>Pseudomonadati</taxon>
        <taxon>Pseudomonadota</taxon>
        <taxon>Gammaproteobacteria</taxon>
        <taxon>Alteromonadales</taxon>
        <taxon>Shewanellaceae</taxon>
        <taxon>Shewanella</taxon>
    </lineage>
</organism>
<gene>
    <name evidence="1" type="ORF">GCM10011607_33570</name>
</gene>
<accession>A0ABQ1JLV2</accession>
<evidence type="ECO:0000313" key="1">
    <source>
        <dbReference type="EMBL" id="GGB70304.1"/>
    </source>
</evidence>
<comment type="caution">
    <text evidence="1">The sequence shown here is derived from an EMBL/GenBank/DDBJ whole genome shotgun (WGS) entry which is preliminary data.</text>
</comment>
<protein>
    <submittedName>
        <fullName evidence="1">Uncharacterized protein</fullName>
    </submittedName>
</protein>
<evidence type="ECO:0000313" key="2">
    <source>
        <dbReference type="Proteomes" id="UP000617555"/>
    </source>
</evidence>
<dbReference type="Proteomes" id="UP000617555">
    <property type="component" value="Unassembled WGS sequence"/>
</dbReference>